<protein>
    <submittedName>
        <fullName evidence="14">Ni/Fe-hydrogenase 1 B-type cytochrome subunit</fullName>
    </submittedName>
</protein>
<evidence type="ECO:0000256" key="1">
    <source>
        <dbReference type="ARBA" id="ARBA00004651"/>
    </source>
</evidence>
<dbReference type="PROSITE" id="PS00882">
    <property type="entry name" value="NI_HGENASE_CYTB_1"/>
    <property type="match status" value="1"/>
</dbReference>
<keyword evidence="5" id="KW-0349">Heme</keyword>
<feature type="transmembrane region" description="Helical" evidence="12">
    <location>
        <begin position="112"/>
        <end position="130"/>
    </location>
</feature>
<feature type="transmembrane region" description="Helical" evidence="12">
    <location>
        <begin position="72"/>
        <end position="91"/>
    </location>
</feature>
<keyword evidence="15" id="KW-1185">Reference proteome</keyword>
<dbReference type="GO" id="GO:0005506">
    <property type="term" value="F:iron ion binding"/>
    <property type="evidence" value="ECO:0007669"/>
    <property type="project" value="InterPro"/>
</dbReference>
<evidence type="ECO:0000256" key="6">
    <source>
        <dbReference type="ARBA" id="ARBA00022692"/>
    </source>
</evidence>
<dbReference type="PANTHER" id="PTHR30485">
    <property type="entry name" value="NI/FE-HYDROGENASE 1 B-TYPE CYTOCHROME SUBUNIT"/>
    <property type="match status" value="1"/>
</dbReference>
<keyword evidence="11 12" id="KW-0472">Membrane</keyword>
<dbReference type="Gene3D" id="1.20.950.20">
    <property type="entry name" value="Transmembrane di-heme cytochromes, Chain C"/>
    <property type="match status" value="1"/>
</dbReference>
<keyword evidence="6 12" id="KW-0812">Transmembrane</keyword>
<evidence type="ECO:0000256" key="9">
    <source>
        <dbReference type="ARBA" id="ARBA00022989"/>
    </source>
</evidence>
<dbReference type="GO" id="GO:0022904">
    <property type="term" value="P:respiratory electron transport chain"/>
    <property type="evidence" value="ECO:0007669"/>
    <property type="project" value="InterPro"/>
</dbReference>
<comment type="caution">
    <text evidence="14">The sequence shown here is derived from an EMBL/GenBank/DDBJ whole genome shotgun (WGS) entry which is preliminary data.</text>
</comment>
<keyword evidence="7" id="KW-0479">Metal-binding</keyword>
<reference evidence="14 15" key="1">
    <citation type="submission" date="2020-08" db="EMBL/GenBank/DDBJ databases">
        <title>Genomic Encyclopedia of Type Strains, Phase IV (KMG-IV): sequencing the most valuable type-strain genomes for metagenomic binning, comparative biology and taxonomic classification.</title>
        <authorList>
            <person name="Goeker M."/>
        </authorList>
    </citation>
    <scope>NUCLEOTIDE SEQUENCE [LARGE SCALE GENOMIC DNA]</scope>
    <source>
        <strain evidence="14 15">DSM 103733</strain>
    </source>
</reference>
<comment type="similarity">
    <text evidence="2">Belongs to the HupC/HyaC/HydC family.</text>
</comment>
<evidence type="ECO:0000256" key="4">
    <source>
        <dbReference type="ARBA" id="ARBA00022475"/>
    </source>
</evidence>
<sequence length="265" mass="30612">MKRTTRKAGSNASWKVPAPGQIRVYVWEWPVRFSHWVMVITIISLSITGYYMHAPYVAAGGRTAYVMGTMRFVHIVSGFAFMLAILIRMYWFFFANRWSRWNQYIPTTKKRMANLVAVGKYYGFMAWSPVRYIGHNPMAGAAYAVVYAMAIVEIITGLALYSQILGSKTLSFFVGWIPHFIDIQWLREIHFLIMFGFWMFFIHHIYTAILVSVEEENGLMDSIFSGYKFVPKQELLRDPAVEEQQPDVETVQAVSVEEEESHTAV</sequence>
<dbReference type="Pfam" id="PF01292">
    <property type="entry name" value="Ni_hydr_CYTB"/>
    <property type="match status" value="1"/>
</dbReference>
<keyword evidence="10" id="KW-0408">Iron</keyword>
<evidence type="ECO:0000313" key="15">
    <source>
        <dbReference type="Proteomes" id="UP000538666"/>
    </source>
</evidence>
<evidence type="ECO:0000256" key="2">
    <source>
        <dbReference type="ARBA" id="ARBA00008622"/>
    </source>
</evidence>
<dbReference type="GO" id="GO:0009055">
    <property type="term" value="F:electron transfer activity"/>
    <property type="evidence" value="ECO:0007669"/>
    <property type="project" value="InterPro"/>
</dbReference>
<dbReference type="PRINTS" id="PR00161">
    <property type="entry name" value="NIHGNASECYTB"/>
</dbReference>
<keyword evidence="3" id="KW-0813">Transport</keyword>
<keyword evidence="4" id="KW-1003">Cell membrane</keyword>
<dbReference type="Proteomes" id="UP000538666">
    <property type="component" value="Unassembled WGS sequence"/>
</dbReference>
<evidence type="ECO:0000256" key="3">
    <source>
        <dbReference type="ARBA" id="ARBA00022448"/>
    </source>
</evidence>
<name>A0A841JXX0_9BACT</name>
<proteinExistence type="inferred from homology"/>
<dbReference type="RefSeq" id="WP_082125311.1">
    <property type="nucleotide sequence ID" value="NZ_JACHEK010000003.1"/>
</dbReference>
<dbReference type="AlphaFoldDB" id="A0A841JXX0"/>
<dbReference type="InterPro" id="IPR016174">
    <property type="entry name" value="Di-haem_cyt_TM"/>
</dbReference>
<evidence type="ECO:0000313" key="14">
    <source>
        <dbReference type="EMBL" id="MBB6143831.1"/>
    </source>
</evidence>
<evidence type="ECO:0000256" key="8">
    <source>
        <dbReference type="ARBA" id="ARBA00022982"/>
    </source>
</evidence>
<feature type="transmembrane region" description="Helical" evidence="12">
    <location>
        <begin position="142"/>
        <end position="162"/>
    </location>
</feature>
<evidence type="ECO:0000256" key="5">
    <source>
        <dbReference type="ARBA" id="ARBA00022617"/>
    </source>
</evidence>
<dbReference type="InterPro" id="IPR011577">
    <property type="entry name" value="Cyt_b561_bac/Ni-Hgenase"/>
</dbReference>
<evidence type="ECO:0000259" key="13">
    <source>
        <dbReference type="Pfam" id="PF01292"/>
    </source>
</evidence>
<feature type="transmembrane region" description="Helical" evidence="12">
    <location>
        <begin position="33"/>
        <end position="52"/>
    </location>
</feature>
<accession>A0A841JXX0</accession>
<dbReference type="InterPro" id="IPR000516">
    <property type="entry name" value="Ni-dep_Hydgase_cyt-B"/>
</dbReference>
<evidence type="ECO:0000256" key="7">
    <source>
        <dbReference type="ARBA" id="ARBA00022723"/>
    </source>
</evidence>
<feature type="transmembrane region" description="Helical" evidence="12">
    <location>
        <begin position="169"/>
        <end position="186"/>
    </location>
</feature>
<evidence type="ECO:0000256" key="11">
    <source>
        <dbReference type="ARBA" id="ARBA00023136"/>
    </source>
</evidence>
<feature type="transmembrane region" description="Helical" evidence="12">
    <location>
        <begin position="192"/>
        <end position="213"/>
    </location>
</feature>
<evidence type="ECO:0000256" key="12">
    <source>
        <dbReference type="SAM" id="Phobius"/>
    </source>
</evidence>
<evidence type="ECO:0000256" key="10">
    <source>
        <dbReference type="ARBA" id="ARBA00023004"/>
    </source>
</evidence>
<dbReference type="SUPFAM" id="SSF81342">
    <property type="entry name" value="Transmembrane di-heme cytochromes"/>
    <property type="match status" value="1"/>
</dbReference>
<comment type="subcellular location">
    <subcellularLocation>
        <location evidence="1">Cell membrane</location>
        <topology evidence="1">Multi-pass membrane protein</topology>
    </subcellularLocation>
</comment>
<dbReference type="OrthoDB" id="197262at2"/>
<gene>
    <name evidence="14" type="ORF">HNQ77_001780</name>
</gene>
<keyword evidence="9 12" id="KW-1133">Transmembrane helix</keyword>
<keyword evidence="8" id="KW-0249">Electron transport</keyword>
<organism evidence="14 15">
    <name type="scientific">Silvibacterium bohemicum</name>
    <dbReference type="NCBI Taxonomy" id="1577686"/>
    <lineage>
        <taxon>Bacteria</taxon>
        <taxon>Pseudomonadati</taxon>
        <taxon>Acidobacteriota</taxon>
        <taxon>Terriglobia</taxon>
        <taxon>Terriglobales</taxon>
        <taxon>Acidobacteriaceae</taxon>
        <taxon>Silvibacterium</taxon>
    </lineage>
</organism>
<dbReference type="GO" id="GO:0005886">
    <property type="term" value="C:plasma membrane"/>
    <property type="evidence" value="ECO:0007669"/>
    <property type="project" value="UniProtKB-SubCell"/>
</dbReference>
<dbReference type="NCBIfam" id="TIGR02125">
    <property type="entry name" value="CytB-hydogenase"/>
    <property type="match status" value="1"/>
</dbReference>
<dbReference type="InterPro" id="IPR051542">
    <property type="entry name" value="Hydrogenase_cytochrome"/>
</dbReference>
<dbReference type="PANTHER" id="PTHR30485:SF0">
    <property type="entry name" value="NI_FE-HYDROGENASE 1 B-TYPE CYTOCHROME SUBUNIT-RELATED"/>
    <property type="match status" value="1"/>
</dbReference>
<dbReference type="EMBL" id="JACHEK010000003">
    <property type="protein sequence ID" value="MBB6143831.1"/>
    <property type="molecule type" value="Genomic_DNA"/>
</dbReference>
<feature type="domain" description="Cytochrome b561 bacterial/Ni-hydrogenase" evidence="13">
    <location>
        <begin position="26"/>
        <end position="226"/>
    </location>
</feature>
<dbReference type="GO" id="GO:0020037">
    <property type="term" value="F:heme binding"/>
    <property type="evidence" value="ECO:0007669"/>
    <property type="project" value="TreeGrafter"/>
</dbReference>